<dbReference type="RefSeq" id="WP_003424072.1">
    <property type="nucleotide sequence ID" value="NZ_AP025558.1"/>
</dbReference>
<evidence type="ECO:0000313" key="10">
    <source>
        <dbReference type="Proteomes" id="UP000189137"/>
    </source>
</evidence>
<dbReference type="PATRIC" id="fig|1496.1371.peg.1267"/>
<dbReference type="AlphaFoldDB" id="A0A031WE39"/>
<keyword evidence="2" id="KW-0808">Transferase</keyword>
<gene>
    <name evidence="2" type="primary">lgt</name>
    <name evidence="3" type="ORF">BN1096_630078</name>
    <name evidence="2" type="ORF">BN1097_620076</name>
    <name evidence="4" type="ORF">KRM00_001359</name>
    <name evidence="5" type="ORF">KRQ00_000092</name>
    <name evidence="9" type="ORF">SAMEA1402366_00350</name>
    <name evidence="7" type="ORF">SAMEA1402399_01179</name>
    <name evidence="8" type="ORF">SAMEA1710456_00202</name>
    <name evidence="6" type="ORF">SAMEA3375112_00845</name>
</gene>
<keyword evidence="2" id="KW-0449">Lipoprotein</keyword>
<keyword evidence="1" id="KW-0812">Transmembrane</keyword>
<reference evidence="4" key="3">
    <citation type="journal article" date="2018" name="Genome Biol.">
        <title>SKESA: strategic k-mer extension for scrupulous assemblies.</title>
        <authorList>
            <person name="Souvorov A."/>
            <person name="Agarwala R."/>
            <person name="Lipman D.J."/>
        </authorList>
    </citation>
    <scope>NUCLEOTIDE SEQUENCE</scope>
    <source>
        <strain evidence="5">Clostridioides</strain>
        <strain evidence="4">HN1000</strain>
    </source>
</reference>
<keyword evidence="1" id="KW-1133">Transmembrane helix</keyword>
<feature type="transmembrane region" description="Helical" evidence="1">
    <location>
        <begin position="33"/>
        <end position="52"/>
    </location>
</feature>
<dbReference type="EMBL" id="CAADAT010000001">
    <property type="protein sequence ID" value="VFD52757.1"/>
    <property type="molecule type" value="Genomic_DNA"/>
</dbReference>
<dbReference type="EMBL" id="DAEPXK010000010">
    <property type="protein sequence ID" value="HBH1541883.1"/>
    <property type="molecule type" value="Genomic_DNA"/>
</dbReference>
<dbReference type="EMBL" id="LK932401">
    <property type="protein sequence ID" value="CDS87193.1"/>
    <property type="molecule type" value="Genomic_DNA"/>
</dbReference>
<reference evidence="2" key="1">
    <citation type="submission" date="2014-07" db="EMBL/GenBank/DDBJ databases">
        <authorList>
            <person name="Monot Marc"/>
        </authorList>
    </citation>
    <scope>NUCLEOTIDE SEQUENCE</scope>
    <source>
        <strain evidence="2">7032994</strain>
    </source>
</reference>
<dbReference type="EMBL" id="CAADAN010000003">
    <property type="protein sequence ID" value="VFD30651.1"/>
    <property type="molecule type" value="Genomic_DNA"/>
</dbReference>
<dbReference type="Proteomes" id="UP000878956">
    <property type="component" value="Unassembled WGS sequence"/>
</dbReference>
<dbReference type="Proteomes" id="UP000372533">
    <property type="component" value="Unassembled WGS sequence"/>
</dbReference>
<proteinExistence type="predicted"/>
<dbReference type="Proteomes" id="UP000346772">
    <property type="component" value="Unassembled WGS sequence"/>
</dbReference>
<dbReference type="KEGG" id="pdf:CD630DERM_19401"/>
<name>A0A031WE39_CLODI</name>
<keyword evidence="1" id="KW-0472">Membrane</keyword>
<reference evidence="4" key="4">
    <citation type="submission" date="2021-06" db="EMBL/GenBank/DDBJ databases">
        <authorList>
            <consortium name="NCBI Pathogen Detection Project"/>
        </authorList>
    </citation>
    <scope>NUCLEOTIDE SEQUENCE</scope>
    <source>
        <strain evidence="5">Clostridioides</strain>
        <strain evidence="4">HN1000</strain>
    </source>
</reference>
<dbReference type="EMBL" id="DAEQIJ010000001">
    <property type="protein sequence ID" value="HBH2618373.1"/>
    <property type="molecule type" value="Genomic_DNA"/>
</dbReference>
<evidence type="ECO:0000313" key="5">
    <source>
        <dbReference type="EMBL" id="HBH2618373.1"/>
    </source>
</evidence>
<dbReference type="EMBL" id="CAAJVP010000001">
    <property type="protein sequence ID" value="VHX93885.1"/>
    <property type="molecule type" value="Genomic_DNA"/>
</dbReference>
<organism evidence="2">
    <name type="scientific">Clostridioides difficile</name>
    <name type="common">Peptoclostridium difficile</name>
    <dbReference type="NCBI Taxonomy" id="1496"/>
    <lineage>
        <taxon>Bacteria</taxon>
        <taxon>Bacillati</taxon>
        <taxon>Bacillota</taxon>
        <taxon>Clostridia</taxon>
        <taxon>Peptostreptococcales</taxon>
        <taxon>Peptostreptococcaceae</taxon>
        <taxon>Clostridioides</taxon>
    </lineage>
</organism>
<dbReference type="EMBL" id="LK932517">
    <property type="protein sequence ID" value="CDS87877.1"/>
    <property type="molecule type" value="Genomic_DNA"/>
</dbReference>
<dbReference type="Proteomes" id="UP000411588">
    <property type="component" value="Unassembled WGS sequence"/>
</dbReference>
<dbReference type="Proteomes" id="UP000189137">
    <property type="component" value="Unassembled WGS sequence"/>
</dbReference>
<evidence type="ECO:0000313" key="2">
    <source>
        <dbReference type="EMBL" id="CDS87193.1"/>
    </source>
</evidence>
<feature type="transmembrane region" description="Helical" evidence="1">
    <location>
        <begin position="64"/>
        <end position="84"/>
    </location>
</feature>
<dbReference type="EMBL" id="FUPS01000002">
    <property type="protein sequence ID" value="SJR95883.1"/>
    <property type="molecule type" value="Genomic_DNA"/>
</dbReference>
<sequence>MVDTLEFGLKILFFILSIIWMGKIMILRTDKQIVINPLLIGISAVLVMLHTSQSNIEFFGLDVQYIRIVLYIIYSLIILIGIWATNRRNGIF</sequence>
<dbReference type="GO" id="GO:0016740">
    <property type="term" value="F:transferase activity"/>
    <property type="evidence" value="ECO:0007669"/>
    <property type="project" value="UniProtKB-KW"/>
</dbReference>
<reference evidence="6 10" key="2">
    <citation type="submission" date="2017-02" db="EMBL/GenBank/DDBJ databases">
        <authorList>
            <consortium name="Pathogen Informatics"/>
        </authorList>
    </citation>
    <scope>NUCLEOTIDE SEQUENCE [LARGE SCALE GENOMIC DNA]</scope>
    <source>
        <strain evidence="8 11">078GUE027</strain>
        <strain evidence="13">clo34</strain>
        <strain evidence="7">Clo34</strain>
        <strain evidence="12">tl291</strain>
        <strain evidence="9">Tl291</strain>
        <strain evidence="6 10">VRECD0157</strain>
    </source>
</reference>
<feature type="transmembrane region" description="Helical" evidence="1">
    <location>
        <begin position="7"/>
        <end position="26"/>
    </location>
</feature>
<accession>A0A031WE39</accession>
<dbReference type="Proteomes" id="UP000879542">
    <property type="component" value="Unassembled WGS sequence"/>
</dbReference>
<evidence type="ECO:0000313" key="7">
    <source>
        <dbReference type="EMBL" id="VFD30651.1"/>
    </source>
</evidence>
<evidence type="ECO:0000313" key="9">
    <source>
        <dbReference type="EMBL" id="VHX93885.1"/>
    </source>
</evidence>
<evidence type="ECO:0000313" key="13">
    <source>
        <dbReference type="Proteomes" id="UP000411588"/>
    </source>
</evidence>
<evidence type="ECO:0000313" key="4">
    <source>
        <dbReference type="EMBL" id="HBH1541883.1"/>
    </source>
</evidence>
<protein>
    <submittedName>
        <fullName evidence="3 7">Membrane protein</fullName>
    </submittedName>
    <submittedName>
        <fullName evidence="2">Prolipoprotein diacylglyceryl transferase</fullName>
    </submittedName>
</protein>
<evidence type="ECO:0000313" key="8">
    <source>
        <dbReference type="EMBL" id="VFD52757.1"/>
    </source>
</evidence>
<evidence type="ECO:0000256" key="1">
    <source>
        <dbReference type="SAM" id="Phobius"/>
    </source>
</evidence>
<evidence type="ECO:0000313" key="11">
    <source>
        <dbReference type="Proteomes" id="UP000346772"/>
    </source>
</evidence>
<evidence type="ECO:0000313" key="6">
    <source>
        <dbReference type="EMBL" id="SJR95883.1"/>
    </source>
</evidence>
<evidence type="ECO:0000313" key="3">
    <source>
        <dbReference type="EMBL" id="CDS87877.1"/>
    </source>
</evidence>
<evidence type="ECO:0000313" key="12">
    <source>
        <dbReference type="Proteomes" id="UP000372533"/>
    </source>
</evidence>